<dbReference type="OrthoDB" id="10306236at2759"/>
<dbReference type="Proteomes" id="UP000504607">
    <property type="component" value="Unplaced"/>
</dbReference>
<evidence type="ECO:0000256" key="1">
    <source>
        <dbReference type="SAM" id="Coils"/>
    </source>
</evidence>
<evidence type="ECO:0000313" key="4">
    <source>
        <dbReference type="RefSeq" id="XP_029116937.1"/>
    </source>
</evidence>
<dbReference type="AlphaFoldDB" id="A0A8N4I5V4"/>
<name>A0A8N4I5V4_ELAGV</name>
<gene>
    <name evidence="4" type="primary">LOC105032693</name>
</gene>
<feature type="region of interest" description="Disordered" evidence="2">
    <location>
        <begin position="1"/>
        <end position="20"/>
    </location>
</feature>
<feature type="region of interest" description="Disordered" evidence="2">
    <location>
        <begin position="38"/>
        <end position="57"/>
    </location>
</feature>
<sequence length="446" mass="50354">MINEKQVKSPRSQTFPVSEDEELLKFWTPIMEELEAKEAEYNHQQGEAEAASDRKRKRIQGNLVIEAGEGSTILPLEPEPKLAEPSSKQNNAEQSKLPEPKLPSNLTRKRRVCRQNTGISSLVRSYCFEPAYENSMLNLPSTPVFQSQQPAVTTSRFSLGISREMETWRKRDIQMDGIQMSAGYRGDKNAWPAVAEPRKTTLPSMLALGGFQPMRTTLSSMTATPALGSKLSPAMANIPRYFCNNEALSSPSSSKQLVAWTNIRGNIEFVVSLLKEWPVATEAIEAFLDEIEAKEKTVGCSFKRFRDGVRQVIDVIRRNQSASVKLMAEEMTSKKLSEIYRQCKLNAIHGAVHLERKPSSDQGEHMQCMVSASERELKEEKVKLAVYEKRSQRQEKEIRMAASNTISDKIGKAEREHRELDMPQALFPFKLFGNNLVATFQNNIIP</sequence>
<feature type="region of interest" description="Disordered" evidence="2">
    <location>
        <begin position="70"/>
        <end position="104"/>
    </location>
</feature>
<dbReference type="KEGG" id="egu:105032693"/>
<evidence type="ECO:0000256" key="2">
    <source>
        <dbReference type="SAM" id="MobiDB-lite"/>
    </source>
</evidence>
<accession>A0A8N4I5V4</accession>
<feature type="coiled-coil region" evidence="1">
    <location>
        <begin position="370"/>
        <end position="404"/>
    </location>
</feature>
<reference evidence="4" key="1">
    <citation type="submission" date="2025-08" db="UniProtKB">
        <authorList>
            <consortium name="RefSeq"/>
        </authorList>
    </citation>
    <scope>IDENTIFICATION</scope>
</reference>
<dbReference type="GeneID" id="105032693"/>
<keyword evidence="1" id="KW-0175">Coiled coil</keyword>
<proteinExistence type="predicted"/>
<keyword evidence="3" id="KW-1185">Reference proteome</keyword>
<dbReference type="RefSeq" id="XP_029116937.1">
    <property type="nucleotide sequence ID" value="XM_029261104.1"/>
</dbReference>
<evidence type="ECO:0000313" key="3">
    <source>
        <dbReference type="Proteomes" id="UP000504607"/>
    </source>
</evidence>
<protein>
    <submittedName>
        <fullName evidence="4">Uncharacterized protein LOC105032693</fullName>
    </submittedName>
</protein>
<organism evidence="3 4">
    <name type="scientific">Elaeis guineensis var. tenera</name>
    <name type="common">Oil palm</name>
    <dbReference type="NCBI Taxonomy" id="51953"/>
    <lineage>
        <taxon>Eukaryota</taxon>
        <taxon>Viridiplantae</taxon>
        <taxon>Streptophyta</taxon>
        <taxon>Embryophyta</taxon>
        <taxon>Tracheophyta</taxon>
        <taxon>Spermatophyta</taxon>
        <taxon>Magnoliopsida</taxon>
        <taxon>Liliopsida</taxon>
        <taxon>Arecaceae</taxon>
        <taxon>Arecoideae</taxon>
        <taxon>Cocoseae</taxon>
        <taxon>Elaeidinae</taxon>
        <taxon>Elaeis</taxon>
    </lineage>
</organism>